<organism evidence="1 2">
    <name type="scientific">Arthrobacter terrae</name>
    <dbReference type="NCBI Taxonomy" id="2935737"/>
    <lineage>
        <taxon>Bacteria</taxon>
        <taxon>Bacillati</taxon>
        <taxon>Actinomycetota</taxon>
        <taxon>Actinomycetes</taxon>
        <taxon>Micrococcales</taxon>
        <taxon>Micrococcaceae</taxon>
        <taxon>Arthrobacter</taxon>
    </lineage>
</organism>
<dbReference type="AlphaFoldDB" id="A0A931G6H4"/>
<dbReference type="Gene3D" id="3.40.960.10">
    <property type="entry name" value="VSR Endonuclease"/>
    <property type="match status" value="1"/>
</dbReference>
<comment type="caution">
    <text evidence="1">The sequence shown here is derived from an EMBL/GenBank/DDBJ whole genome shotgun (WGS) entry which is preliminary data.</text>
</comment>
<keyword evidence="2" id="KW-1185">Reference proteome</keyword>
<reference evidence="1 2" key="1">
    <citation type="submission" date="2020-11" db="EMBL/GenBank/DDBJ databases">
        <title>Arthrobacter antarcticus sp. nov., isolated from Antarctic Soil.</title>
        <authorList>
            <person name="Li J."/>
        </authorList>
    </citation>
    <scope>NUCLEOTIDE SEQUENCE [LARGE SCALE GENOMIC DNA]</scope>
    <source>
        <strain evidence="1 2">Z1-20</strain>
    </source>
</reference>
<evidence type="ECO:0000313" key="1">
    <source>
        <dbReference type="EMBL" id="MBG0738314.1"/>
    </source>
</evidence>
<proteinExistence type="predicted"/>
<name>A0A931G6H4_9MICC</name>
<dbReference type="RefSeq" id="WP_196395265.1">
    <property type="nucleotide sequence ID" value="NZ_JADNYM010000003.1"/>
</dbReference>
<dbReference type="EMBL" id="JADNYM010000003">
    <property type="protein sequence ID" value="MBG0738314.1"/>
    <property type="molecule type" value="Genomic_DNA"/>
</dbReference>
<accession>A0A931G6H4</accession>
<gene>
    <name evidence="1" type="ORF">IV500_02560</name>
</gene>
<sequence length="270" mass="28717">MKNVEAVLAALGNAACRRDIISAGISQHALLTAVRAGAIHAVARGVYALPAATGMELHLAKNHVVPGCISAAVALGLWTISVPAQPHVAAAHGRKVVGCVVHRHAGPLTVTDIVGQCVRCLPEVEALVVMESAVVLRKCSLGQLRLAFEGRGASTARRIMDTLDPQSMSAVETSARYWLRRAGYNVQAQYAVRGMGHLDLMIDGVLGIEIESEQYHNNAAAFAEDLRRGNVLVIRGIPTLRIGGSIALWKPELMLKSVAQALETIKAAHR</sequence>
<dbReference type="Proteomes" id="UP000655366">
    <property type="component" value="Unassembled WGS sequence"/>
</dbReference>
<evidence type="ECO:0000313" key="2">
    <source>
        <dbReference type="Proteomes" id="UP000655366"/>
    </source>
</evidence>
<evidence type="ECO:0008006" key="3">
    <source>
        <dbReference type="Google" id="ProtNLM"/>
    </source>
</evidence>
<protein>
    <recommendedName>
        <fullName evidence="3">DUF559 domain-containing protein</fullName>
    </recommendedName>
</protein>